<proteinExistence type="predicted"/>
<protein>
    <submittedName>
        <fullName evidence="4">Sterol regulatory element-binding protein 1</fullName>
    </submittedName>
</protein>
<dbReference type="PANTHER" id="PTHR47336">
    <property type="entry name" value="TRANSCRIPTION FACTOR HMS1-RELATED"/>
    <property type="match status" value="1"/>
</dbReference>
<dbReference type="InterPro" id="IPR052099">
    <property type="entry name" value="Regulatory_TF_Diverse"/>
</dbReference>
<feature type="coiled-coil region" evidence="1">
    <location>
        <begin position="272"/>
        <end position="299"/>
    </location>
</feature>
<feature type="region of interest" description="Disordered" evidence="2">
    <location>
        <begin position="195"/>
        <end position="215"/>
    </location>
</feature>
<dbReference type="SMART" id="SM00353">
    <property type="entry name" value="HLH"/>
    <property type="match status" value="1"/>
</dbReference>
<feature type="compositionally biased region" description="Basic residues" evidence="2">
    <location>
        <begin position="323"/>
        <end position="332"/>
    </location>
</feature>
<dbReference type="AlphaFoldDB" id="A0A1C7N912"/>
<dbReference type="InterPro" id="IPR011598">
    <property type="entry name" value="bHLH_dom"/>
</dbReference>
<accession>A0A1C7N912</accession>
<dbReference type="Pfam" id="PF00010">
    <property type="entry name" value="HLH"/>
    <property type="match status" value="1"/>
</dbReference>
<evidence type="ECO:0000313" key="4">
    <source>
        <dbReference type="EMBL" id="OBZ85623.1"/>
    </source>
</evidence>
<organism evidence="4 5">
    <name type="scientific">Choanephora cucurbitarum</name>
    <dbReference type="NCBI Taxonomy" id="101091"/>
    <lineage>
        <taxon>Eukaryota</taxon>
        <taxon>Fungi</taxon>
        <taxon>Fungi incertae sedis</taxon>
        <taxon>Mucoromycota</taxon>
        <taxon>Mucoromycotina</taxon>
        <taxon>Mucoromycetes</taxon>
        <taxon>Mucorales</taxon>
        <taxon>Mucorineae</taxon>
        <taxon>Choanephoraceae</taxon>
        <taxon>Choanephoroideae</taxon>
        <taxon>Choanephora</taxon>
    </lineage>
</organism>
<dbReference type="Proteomes" id="UP000093000">
    <property type="component" value="Unassembled WGS sequence"/>
</dbReference>
<dbReference type="PANTHER" id="PTHR47336:SF2">
    <property type="entry name" value="TRANSCRIPTION FACTOR HMS1-RELATED"/>
    <property type="match status" value="1"/>
</dbReference>
<comment type="caution">
    <text evidence="4">The sequence shown here is derived from an EMBL/GenBank/DDBJ whole genome shotgun (WGS) entry which is preliminary data.</text>
</comment>
<sequence>MSKLSFDQANSIFEFKSIYLDKDALLNWCLEDISAQEPLIADAHQNSDTSLSTFSSPQSDTTIADVPHINATADDLFSTIVSPFSSTDDTLEMIDQWNKLNQEKDTKSLLMDEPFSQPTESDPNQLVANAFATFNYPLSDQQPAINDNCSHYTDPKLKKISHNAIERRYRNNINERITELKNAVPALYMAKVDKNQKSHGSDENSDTEQESSDQIIDGVEVARKLNKATILRKATEYIYHLKRTVAMAEQESQILQYVLAQMPEGTRLLSSFHQQRLEMKKAEHERRLYEQTLAKQREKQMRERVLRERAVERASVARLLPKRERKPYHRRTKQEMEKDKIKK</sequence>
<dbReference type="Gene3D" id="4.10.280.10">
    <property type="entry name" value="Helix-loop-helix DNA-binding domain"/>
    <property type="match status" value="1"/>
</dbReference>
<keyword evidence="1" id="KW-0175">Coiled coil</keyword>
<reference evidence="4 5" key="1">
    <citation type="submission" date="2016-03" db="EMBL/GenBank/DDBJ databases">
        <title>Choanephora cucurbitarum.</title>
        <authorList>
            <person name="Min B."/>
            <person name="Park H."/>
            <person name="Park J.-H."/>
            <person name="Shin H.-D."/>
            <person name="Choi I.-G."/>
        </authorList>
    </citation>
    <scope>NUCLEOTIDE SEQUENCE [LARGE SCALE GENOMIC DNA]</scope>
    <source>
        <strain evidence="4 5">KUS-F28377</strain>
    </source>
</reference>
<gene>
    <name evidence="4" type="primary">sre1_1</name>
    <name evidence="4" type="ORF">A0J61_06325</name>
</gene>
<evidence type="ECO:0000259" key="3">
    <source>
        <dbReference type="PROSITE" id="PS50888"/>
    </source>
</evidence>
<evidence type="ECO:0000256" key="2">
    <source>
        <dbReference type="SAM" id="MobiDB-lite"/>
    </source>
</evidence>
<dbReference type="OrthoDB" id="2133190at2759"/>
<name>A0A1C7N912_9FUNG</name>
<feature type="compositionally biased region" description="Basic and acidic residues" evidence="2">
    <location>
        <begin position="333"/>
        <end position="343"/>
    </location>
</feature>
<keyword evidence="5" id="KW-1185">Reference proteome</keyword>
<evidence type="ECO:0000256" key="1">
    <source>
        <dbReference type="SAM" id="Coils"/>
    </source>
</evidence>
<dbReference type="EMBL" id="LUGH01000377">
    <property type="protein sequence ID" value="OBZ85623.1"/>
    <property type="molecule type" value="Genomic_DNA"/>
</dbReference>
<dbReference type="STRING" id="101091.A0A1C7N912"/>
<evidence type="ECO:0000313" key="5">
    <source>
        <dbReference type="Proteomes" id="UP000093000"/>
    </source>
</evidence>
<dbReference type="PROSITE" id="PS50888">
    <property type="entry name" value="BHLH"/>
    <property type="match status" value="1"/>
</dbReference>
<feature type="region of interest" description="Disordered" evidence="2">
    <location>
        <begin position="322"/>
        <end position="343"/>
    </location>
</feature>
<dbReference type="GO" id="GO:0046983">
    <property type="term" value="F:protein dimerization activity"/>
    <property type="evidence" value="ECO:0007669"/>
    <property type="project" value="InterPro"/>
</dbReference>
<feature type="domain" description="BHLH" evidence="3">
    <location>
        <begin position="157"/>
        <end position="241"/>
    </location>
</feature>
<dbReference type="SUPFAM" id="SSF47459">
    <property type="entry name" value="HLH, helix-loop-helix DNA-binding domain"/>
    <property type="match status" value="1"/>
</dbReference>
<dbReference type="InParanoid" id="A0A1C7N912"/>
<dbReference type="InterPro" id="IPR036638">
    <property type="entry name" value="HLH_DNA-bd_sf"/>
</dbReference>